<feature type="domain" description="ABC3 transporter permease C-terminal" evidence="8">
    <location>
        <begin position="327"/>
        <end position="443"/>
    </location>
</feature>
<reference evidence="9" key="1">
    <citation type="journal article" date="2021" name="PeerJ">
        <title>Extensive microbial diversity within the chicken gut microbiome revealed by metagenomics and culture.</title>
        <authorList>
            <person name="Gilroy R."/>
            <person name="Ravi A."/>
            <person name="Getino M."/>
            <person name="Pursley I."/>
            <person name="Horton D.L."/>
            <person name="Alikhan N.F."/>
            <person name="Baker D."/>
            <person name="Gharbi K."/>
            <person name="Hall N."/>
            <person name="Watson M."/>
            <person name="Adriaenssens E.M."/>
            <person name="Foster-Nyarko E."/>
            <person name="Jarju S."/>
            <person name="Secka A."/>
            <person name="Antonio M."/>
            <person name="Oren A."/>
            <person name="Chaudhuri R.R."/>
            <person name="La Ragione R."/>
            <person name="Hildebrand F."/>
            <person name="Pallen M.J."/>
        </authorList>
    </citation>
    <scope>NUCLEOTIDE SEQUENCE</scope>
    <source>
        <strain evidence="9">ChiW7-2402</strain>
    </source>
</reference>
<evidence type="ECO:0000256" key="2">
    <source>
        <dbReference type="ARBA" id="ARBA00022475"/>
    </source>
</evidence>
<dbReference type="Proteomes" id="UP000824102">
    <property type="component" value="Unassembled WGS sequence"/>
</dbReference>
<dbReference type="Pfam" id="PF02687">
    <property type="entry name" value="FtsX"/>
    <property type="match status" value="1"/>
</dbReference>
<feature type="transmembrane region" description="Helical" evidence="7">
    <location>
        <begin position="30"/>
        <end position="53"/>
    </location>
</feature>
<comment type="subcellular location">
    <subcellularLocation>
        <location evidence="1">Cell membrane</location>
        <topology evidence="1">Multi-pass membrane protein</topology>
    </subcellularLocation>
</comment>
<evidence type="ECO:0000256" key="5">
    <source>
        <dbReference type="ARBA" id="ARBA00023136"/>
    </source>
</evidence>
<feature type="transmembrane region" description="Helical" evidence="7">
    <location>
        <begin position="415"/>
        <end position="438"/>
    </location>
</feature>
<comment type="caution">
    <text evidence="9">The sequence shown here is derived from an EMBL/GenBank/DDBJ whole genome shotgun (WGS) entry which is preliminary data.</text>
</comment>
<feature type="transmembrane region" description="Helical" evidence="7">
    <location>
        <begin position="375"/>
        <end position="395"/>
    </location>
</feature>
<gene>
    <name evidence="9" type="ORF">H9964_00990</name>
</gene>
<evidence type="ECO:0000313" key="10">
    <source>
        <dbReference type="Proteomes" id="UP000824102"/>
    </source>
</evidence>
<reference evidence="9" key="2">
    <citation type="submission" date="2021-04" db="EMBL/GenBank/DDBJ databases">
        <authorList>
            <person name="Gilroy R."/>
        </authorList>
    </citation>
    <scope>NUCLEOTIDE SEQUENCE</scope>
    <source>
        <strain evidence="9">ChiW7-2402</strain>
    </source>
</reference>
<dbReference type="InterPro" id="IPR050250">
    <property type="entry name" value="Macrolide_Exporter_MacB"/>
</dbReference>
<keyword evidence="3 7" id="KW-0812">Transmembrane</keyword>
<protein>
    <submittedName>
        <fullName evidence="9">ABC transporter permease</fullName>
    </submittedName>
</protein>
<evidence type="ECO:0000256" key="7">
    <source>
        <dbReference type="SAM" id="Phobius"/>
    </source>
</evidence>
<keyword evidence="5 7" id="KW-0472">Membrane</keyword>
<name>A0A9D2G494_9FIRM</name>
<evidence type="ECO:0000256" key="6">
    <source>
        <dbReference type="ARBA" id="ARBA00038076"/>
    </source>
</evidence>
<comment type="similarity">
    <text evidence="6">Belongs to the ABC-4 integral membrane protein family.</text>
</comment>
<organism evidence="9 10">
    <name type="scientific">Candidatus Gallimonas intestinavium</name>
    <dbReference type="NCBI Taxonomy" id="2838603"/>
    <lineage>
        <taxon>Bacteria</taxon>
        <taxon>Bacillati</taxon>
        <taxon>Bacillota</taxon>
        <taxon>Clostridia</taxon>
        <taxon>Candidatus Gallimonas</taxon>
    </lineage>
</organism>
<dbReference type="AlphaFoldDB" id="A0A9D2G494"/>
<feature type="transmembrane region" description="Helical" evidence="7">
    <location>
        <begin position="319"/>
        <end position="342"/>
    </location>
</feature>
<keyword evidence="4 7" id="KW-1133">Transmembrane helix</keyword>
<evidence type="ECO:0000256" key="1">
    <source>
        <dbReference type="ARBA" id="ARBA00004651"/>
    </source>
</evidence>
<evidence type="ECO:0000313" key="9">
    <source>
        <dbReference type="EMBL" id="HIZ72137.1"/>
    </source>
</evidence>
<proteinExistence type="inferred from homology"/>
<accession>A0A9D2G494</accession>
<dbReference type="InterPro" id="IPR003838">
    <property type="entry name" value="ABC3_permease_C"/>
</dbReference>
<dbReference type="GO" id="GO:0005886">
    <property type="term" value="C:plasma membrane"/>
    <property type="evidence" value="ECO:0007669"/>
    <property type="project" value="UniProtKB-SubCell"/>
</dbReference>
<dbReference type="PANTHER" id="PTHR30572">
    <property type="entry name" value="MEMBRANE COMPONENT OF TRANSPORTER-RELATED"/>
    <property type="match status" value="1"/>
</dbReference>
<dbReference type="EMBL" id="DXBB01000018">
    <property type="protein sequence ID" value="HIZ72137.1"/>
    <property type="molecule type" value="Genomic_DNA"/>
</dbReference>
<dbReference type="GO" id="GO:0022857">
    <property type="term" value="F:transmembrane transporter activity"/>
    <property type="evidence" value="ECO:0007669"/>
    <property type="project" value="TreeGrafter"/>
</dbReference>
<keyword evidence="2" id="KW-1003">Cell membrane</keyword>
<evidence type="ECO:0000256" key="4">
    <source>
        <dbReference type="ARBA" id="ARBA00022989"/>
    </source>
</evidence>
<sequence>METTFRRAKLSLWSAVRIGSHGMLQKPVRLLIVLFLTAVALILFGLSVTVAMYDEDRAIAESMVLYDRATLVKKPDGSAFSKEELALLEKRTGKAFGTLSPAPLELLPDLMLFSAGENKSLGDLTHCITKSPDGMIVLSEAVLGEAEGYTLTGRLPEGTAEIALPACLAQLFVELNYYDEIASPQVYHEDNFTWEYDEAHLTRISSHEELIGEKLYLADPAGGEPLQASIVGILEYECGREGYHNASDMSLTLEDQLIVSEEYAKAAFGGSTGMFALAGPPESASEAATLYELLKSGEYLVYTDAVAEVEEYRETIGGFTGAFVGVGAAFAVFAGALIFQFINLSIEAKRGQVGILRALGARSYDVCRIFFSESFLLALVSVAVAIPSTVGLSYAVNKILADLFFIRIAVLNFTIWMPVSILLLGFVIAFAATVFPVLKEARKAPIDAIRDAA</sequence>
<evidence type="ECO:0000259" key="8">
    <source>
        <dbReference type="Pfam" id="PF02687"/>
    </source>
</evidence>
<evidence type="ECO:0000256" key="3">
    <source>
        <dbReference type="ARBA" id="ARBA00022692"/>
    </source>
</evidence>
<dbReference type="PANTHER" id="PTHR30572:SF4">
    <property type="entry name" value="ABC TRANSPORTER PERMEASE YTRF"/>
    <property type="match status" value="1"/>
</dbReference>